<sequence length="119" mass="13501">MDGGRRAAARRPAAGVPRHVAFYLLAMHNLARWLRVPACIHRVKTVSNRERFSVLFTAVAKNGAVLSSMDEFVDWDHPLMYNPLKTDEYVVFRYSEEGFKVSNPLEEFCGVHKSGSSME</sequence>
<organism evidence="1 2">
    <name type="scientific">Panicum miliaceum</name>
    <name type="common">Proso millet</name>
    <name type="synonym">Broomcorn millet</name>
    <dbReference type="NCBI Taxonomy" id="4540"/>
    <lineage>
        <taxon>Eukaryota</taxon>
        <taxon>Viridiplantae</taxon>
        <taxon>Streptophyta</taxon>
        <taxon>Embryophyta</taxon>
        <taxon>Tracheophyta</taxon>
        <taxon>Spermatophyta</taxon>
        <taxon>Magnoliopsida</taxon>
        <taxon>Liliopsida</taxon>
        <taxon>Poales</taxon>
        <taxon>Poaceae</taxon>
        <taxon>PACMAD clade</taxon>
        <taxon>Panicoideae</taxon>
        <taxon>Panicodae</taxon>
        <taxon>Paniceae</taxon>
        <taxon>Panicinae</taxon>
        <taxon>Panicum</taxon>
        <taxon>Panicum sect. Panicum</taxon>
    </lineage>
</organism>
<dbReference type="EMBL" id="PQIB02000005">
    <property type="protein sequence ID" value="RLN18392.1"/>
    <property type="molecule type" value="Genomic_DNA"/>
</dbReference>
<proteinExistence type="predicted"/>
<dbReference type="Gene3D" id="2.60.120.330">
    <property type="entry name" value="B-lactam Antibiotic, Isopenicillin N Synthase, Chain"/>
    <property type="match status" value="1"/>
</dbReference>
<accession>A0A3L6SE38</accession>
<protein>
    <submittedName>
        <fullName evidence="1">Gibberellin 3-beta-dioxygenase 1</fullName>
    </submittedName>
</protein>
<dbReference type="AlphaFoldDB" id="A0A3L6SE38"/>
<keyword evidence="2" id="KW-1185">Reference proteome</keyword>
<dbReference type="SUPFAM" id="SSF51197">
    <property type="entry name" value="Clavaminate synthase-like"/>
    <property type="match status" value="1"/>
</dbReference>
<gene>
    <name evidence="1" type="ORF">C2845_PM02G22940</name>
</gene>
<reference evidence="2" key="1">
    <citation type="journal article" date="2019" name="Nat. Commun.">
        <title>The genome of broomcorn millet.</title>
        <authorList>
            <person name="Zou C."/>
            <person name="Miki D."/>
            <person name="Li D."/>
            <person name="Tang Q."/>
            <person name="Xiao L."/>
            <person name="Rajput S."/>
            <person name="Deng P."/>
            <person name="Jia W."/>
            <person name="Huang R."/>
            <person name="Zhang M."/>
            <person name="Sun Y."/>
            <person name="Hu J."/>
            <person name="Fu X."/>
            <person name="Schnable P.S."/>
            <person name="Li F."/>
            <person name="Zhang H."/>
            <person name="Feng B."/>
            <person name="Zhu X."/>
            <person name="Liu R."/>
            <person name="Schnable J.C."/>
            <person name="Zhu J.-K."/>
            <person name="Zhang H."/>
        </authorList>
    </citation>
    <scope>NUCLEOTIDE SEQUENCE [LARGE SCALE GENOMIC DNA]</scope>
</reference>
<dbReference type="OrthoDB" id="288590at2759"/>
<dbReference type="STRING" id="4540.A0A3L6SE38"/>
<dbReference type="GO" id="GO:0051213">
    <property type="term" value="F:dioxygenase activity"/>
    <property type="evidence" value="ECO:0007669"/>
    <property type="project" value="UniProtKB-KW"/>
</dbReference>
<evidence type="ECO:0000313" key="2">
    <source>
        <dbReference type="Proteomes" id="UP000275267"/>
    </source>
</evidence>
<comment type="caution">
    <text evidence="1">The sequence shown here is derived from an EMBL/GenBank/DDBJ whole genome shotgun (WGS) entry which is preliminary data.</text>
</comment>
<name>A0A3L6SE38_PANMI</name>
<evidence type="ECO:0000313" key="1">
    <source>
        <dbReference type="EMBL" id="RLN18392.1"/>
    </source>
</evidence>
<dbReference type="InterPro" id="IPR027443">
    <property type="entry name" value="IPNS-like_sf"/>
</dbReference>
<dbReference type="Proteomes" id="UP000275267">
    <property type="component" value="Unassembled WGS sequence"/>
</dbReference>